<organism evidence="1 2">
    <name type="scientific">Nocardioides zhouii</name>
    <dbReference type="NCBI Taxonomy" id="1168729"/>
    <lineage>
        <taxon>Bacteria</taxon>
        <taxon>Bacillati</taxon>
        <taxon>Actinomycetota</taxon>
        <taxon>Actinomycetes</taxon>
        <taxon>Propionibacteriales</taxon>
        <taxon>Nocardioidaceae</taxon>
        <taxon>Nocardioides</taxon>
    </lineage>
</organism>
<dbReference type="AlphaFoldDB" id="A0A4Q2SL09"/>
<sequence>MAITGLHIPYDENTPITKVVVNERNVMNYYKFVQGGPAEAGHLNVDGVELAVYVNSRYGTFETDMVNKRATVLFAIAGVGMLGGAVRGDALAVGPAGNSDYEKSLDPALSQFLLELDWAPLMEQVQLA</sequence>
<dbReference type="EMBL" id="SDWV01000022">
    <property type="protein sequence ID" value="RYC05651.1"/>
    <property type="molecule type" value="Genomic_DNA"/>
</dbReference>
<keyword evidence="2" id="KW-1185">Reference proteome</keyword>
<dbReference type="RefSeq" id="WP_129428286.1">
    <property type="nucleotide sequence ID" value="NZ_SDWV01000022.1"/>
</dbReference>
<reference evidence="1 2" key="1">
    <citation type="submission" date="2019-01" db="EMBL/GenBank/DDBJ databases">
        <title>Novel species of Nocardioides.</title>
        <authorList>
            <person name="Liu Q."/>
            <person name="X Y.-H."/>
        </authorList>
    </citation>
    <scope>NUCLEOTIDE SEQUENCE [LARGE SCALE GENOMIC DNA]</scope>
    <source>
        <strain evidence="1 2">HLT2-9</strain>
    </source>
</reference>
<protein>
    <submittedName>
        <fullName evidence="1">Uncharacterized protein</fullName>
    </submittedName>
</protein>
<gene>
    <name evidence="1" type="ORF">EUA94_18050</name>
</gene>
<proteinExistence type="predicted"/>
<comment type="caution">
    <text evidence="1">The sequence shown here is derived from an EMBL/GenBank/DDBJ whole genome shotgun (WGS) entry which is preliminary data.</text>
</comment>
<dbReference type="OrthoDB" id="5193735at2"/>
<accession>A0A4Q2SL09</accession>
<name>A0A4Q2SL09_9ACTN</name>
<evidence type="ECO:0000313" key="1">
    <source>
        <dbReference type="EMBL" id="RYC05651.1"/>
    </source>
</evidence>
<evidence type="ECO:0000313" key="2">
    <source>
        <dbReference type="Proteomes" id="UP000291101"/>
    </source>
</evidence>
<dbReference type="Proteomes" id="UP000291101">
    <property type="component" value="Unassembled WGS sequence"/>
</dbReference>